<protein>
    <recommendedName>
        <fullName evidence="3">Sel1 repeat family protein</fullName>
    </recommendedName>
</protein>
<dbReference type="AlphaFoldDB" id="A0A2S0N651"/>
<dbReference type="OrthoDB" id="9956241at2"/>
<evidence type="ECO:0008006" key="3">
    <source>
        <dbReference type="Google" id="ProtNLM"/>
    </source>
</evidence>
<accession>A0A2S0N651</accession>
<geneLocation type="plasmid" evidence="1 2">
    <name>unnamed1</name>
</geneLocation>
<proteinExistence type="predicted"/>
<dbReference type="Proteomes" id="UP000239326">
    <property type="component" value="Plasmid unnamed1"/>
</dbReference>
<evidence type="ECO:0000313" key="2">
    <source>
        <dbReference type="Proteomes" id="UP000239326"/>
    </source>
</evidence>
<dbReference type="InterPro" id="IPR011990">
    <property type="entry name" value="TPR-like_helical_dom_sf"/>
</dbReference>
<name>A0A2S0N651_9BURK</name>
<evidence type="ECO:0000313" key="1">
    <source>
        <dbReference type="EMBL" id="AVO43443.1"/>
    </source>
</evidence>
<dbReference type="KEGG" id="simp:C6571_18610"/>
<reference evidence="1 2" key="1">
    <citation type="submission" date="2018-03" db="EMBL/GenBank/DDBJ databases">
        <title>Genome sequencing of Simplicispira sp.</title>
        <authorList>
            <person name="Kim S.-J."/>
            <person name="Heo J."/>
            <person name="Kwon S.-W."/>
        </authorList>
    </citation>
    <scope>NUCLEOTIDE SEQUENCE [LARGE SCALE GENOMIC DNA]</scope>
    <source>
        <strain evidence="1 2">SC1-8</strain>
        <plasmid evidence="1 2">unnamed1</plasmid>
    </source>
</reference>
<gene>
    <name evidence="1" type="ORF">C6571_18610</name>
</gene>
<dbReference type="Gene3D" id="1.25.40.10">
    <property type="entry name" value="Tetratricopeptide repeat domain"/>
    <property type="match status" value="1"/>
</dbReference>
<dbReference type="EMBL" id="CP027670">
    <property type="protein sequence ID" value="AVO43443.1"/>
    <property type="molecule type" value="Genomic_DNA"/>
</dbReference>
<keyword evidence="2" id="KW-1185">Reference proteome</keyword>
<keyword evidence="1" id="KW-0614">Plasmid</keyword>
<organism evidence="1 2">
    <name type="scientific">Simplicispira suum</name>
    <dbReference type="NCBI Taxonomy" id="2109915"/>
    <lineage>
        <taxon>Bacteria</taxon>
        <taxon>Pseudomonadati</taxon>
        <taxon>Pseudomonadota</taxon>
        <taxon>Betaproteobacteria</taxon>
        <taxon>Burkholderiales</taxon>
        <taxon>Comamonadaceae</taxon>
        <taxon>Simplicispira</taxon>
    </lineage>
</organism>
<sequence>MIRQTASSNSRLGVCVALQRANAAPTKGDDEKRRIEAIQLVAQKINNRDPHMLRARADAARLGLYGFKTDQNLALSLYKKAKIPDAGLNAALMLYRGTDYSNNAKAAKEILNVLYSSGAATDRTRGPVGGQAHYIAGLIHEGGYAGQVDMKKAFIHFRSSARNSYVPGIYHYLRLIVRNLPELTRAEQQVATQEIRLMTNRWRWQAAEIMMINGDMHAGGWFPDDKDGYFAQYYWRVAQRMGDGSVIPNIQSLLQQRIRRMSNENEDRLQNDVQVALRNVANTKHDLEFSDLCAE</sequence>
<dbReference type="SUPFAM" id="SSF81901">
    <property type="entry name" value="HCP-like"/>
    <property type="match status" value="1"/>
</dbReference>